<reference evidence="1 2" key="1">
    <citation type="submission" date="2017-06" db="EMBL/GenBank/DDBJ databases">
        <authorList>
            <person name="Kim H.J."/>
            <person name="Triplett B.A."/>
        </authorList>
    </citation>
    <scope>NUCLEOTIDE SEQUENCE [LARGE SCALE GENOMIC DNA]</scope>
    <source>
        <strain evidence="1 2">SCA</strain>
    </source>
</reference>
<dbReference type="SUPFAM" id="SSF88659">
    <property type="entry name" value="Sigma3 and sigma4 domains of RNA polymerase sigma factors"/>
    <property type="match status" value="1"/>
</dbReference>
<gene>
    <name evidence="1" type="ORF">SAMN05446037_10575</name>
</gene>
<dbReference type="Proteomes" id="UP000198304">
    <property type="component" value="Unassembled WGS sequence"/>
</dbReference>
<protein>
    <recommendedName>
        <fullName evidence="3">Homeodomain-like domain-containing protein</fullName>
    </recommendedName>
</protein>
<dbReference type="RefSeq" id="WP_089285502.1">
    <property type="nucleotide sequence ID" value="NZ_FZOJ01000057.1"/>
</dbReference>
<name>A0A239KYA2_9FIRM</name>
<evidence type="ECO:0000313" key="1">
    <source>
        <dbReference type="EMBL" id="SNT22732.1"/>
    </source>
</evidence>
<evidence type="ECO:0008006" key="3">
    <source>
        <dbReference type="Google" id="ProtNLM"/>
    </source>
</evidence>
<dbReference type="OrthoDB" id="2471618at2"/>
<dbReference type="InterPro" id="IPR013324">
    <property type="entry name" value="RNA_pol_sigma_r3/r4-like"/>
</dbReference>
<dbReference type="EMBL" id="FZOJ01000057">
    <property type="protein sequence ID" value="SNT22732.1"/>
    <property type="molecule type" value="Genomic_DNA"/>
</dbReference>
<sequence length="121" mass="14509">MNHRKVNVEEITKQECVRILKRIAWKLQYSSKKTYKKECPLIQEAIGRELDVDTVLFNIYLEEILESIPSNKGRYIIKHTIIDGYSEKEVARQLNITQQGVNKWKKKYVNQLRQQMKHLDY</sequence>
<keyword evidence="2" id="KW-1185">Reference proteome</keyword>
<evidence type="ECO:0000313" key="2">
    <source>
        <dbReference type="Proteomes" id="UP000198304"/>
    </source>
</evidence>
<dbReference type="InterPro" id="IPR036388">
    <property type="entry name" value="WH-like_DNA-bd_sf"/>
</dbReference>
<organism evidence="1 2">
    <name type="scientific">Anaerovirgula multivorans</name>
    <dbReference type="NCBI Taxonomy" id="312168"/>
    <lineage>
        <taxon>Bacteria</taxon>
        <taxon>Bacillati</taxon>
        <taxon>Bacillota</taxon>
        <taxon>Clostridia</taxon>
        <taxon>Peptostreptococcales</taxon>
        <taxon>Natronincolaceae</taxon>
        <taxon>Anaerovirgula</taxon>
    </lineage>
</organism>
<dbReference type="AlphaFoldDB" id="A0A239KYA2"/>
<accession>A0A239KYA2</accession>
<dbReference type="Gene3D" id="1.10.10.10">
    <property type="entry name" value="Winged helix-like DNA-binding domain superfamily/Winged helix DNA-binding domain"/>
    <property type="match status" value="1"/>
</dbReference>
<proteinExistence type="predicted"/>